<dbReference type="EMBL" id="JAUSYY010000001">
    <property type="protein sequence ID" value="MDQ0895299.1"/>
    <property type="molecule type" value="Genomic_DNA"/>
</dbReference>
<dbReference type="Proteomes" id="UP001239083">
    <property type="component" value="Unassembled WGS sequence"/>
</dbReference>
<keyword evidence="1" id="KW-0732">Signal</keyword>
<evidence type="ECO:0000313" key="4">
    <source>
        <dbReference type="Proteomes" id="UP001239083"/>
    </source>
</evidence>
<dbReference type="InterPro" id="IPR037460">
    <property type="entry name" value="SEST-like"/>
</dbReference>
<keyword evidence="4" id="KW-1185">Reference proteome</keyword>
<accession>A0ABU0RE18</accession>
<dbReference type="Gene3D" id="3.40.50.1110">
    <property type="entry name" value="SGNH hydrolase"/>
    <property type="match status" value="1"/>
</dbReference>
<evidence type="ECO:0000256" key="1">
    <source>
        <dbReference type="SAM" id="SignalP"/>
    </source>
</evidence>
<dbReference type="RefSeq" id="WP_307043258.1">
    <property type="nucleotide sequence ID" value="NZ_JAUSYY010000001.1"/>
</dbReference>
<feature type="chain" id="PRO_5047139410" evidence="1">
    <location>
        <begin position="34"/>
        <end position="265"/>
    </location>
</feature>
<protein>
    <submittedName>
        <fullName evidence="3">Lysophospholipase L1-like esterase</fullName>
    </submittedName>
</protein>
<dbReference type="Pfam" id="PF13472">
    <property type="entry name" value="Lipase_GDSL_2"/>
    <property type="match status" value="1"/>
</dbReference>
<feature type="signal peptide" evidence="1">
    <location>
        <begin position="1"/>
        <end position="33"/>
    </location>
</feature>
<evidence type="ECO:0000313" key="3">
    <source>
        <dbReference type="EMBL" id="MDQ0895299.1"/>
    </source>
</evidence>
<organism evidence="3 4">
    <name type="scientific">Agromyces ramosus</name>
    <dbReference type="NCBI Taxonomy" id="33879"/>
    <lineage>
        <taxon>Bacteria</taxon>
        <taxon>Bacillati</taxon>
        <taxon>Actinomycetota</taxon>
        <taxon>Actinomycetes</taxon>
        <taxon>Micrococcales</taxon>
        <taxon>Microbacteriaceae</taxon>
        <taxon>Agromyces</taxon>
    </lineage>
</organism>
<comment type="caution">
    <text evidence="3">The sequence shown here is derived from an EMBL/GenBank/DDBJ whole genome shotgun (WGS) entry which is preliminary data.</text>
</comment>
<reference evidence="3 4" key="1">
    <citation type="submission" date="2023-07" db="EMBL/GenBank/DDBJ databases">
        <title>Comparative genomics of wheat-associated soil bacteria to identify genetic determinants of phenazine resistance.</title>
        <authorList>
            <person name="Mouncey N."/>
        </authorList>
    </citation>
    <scope>NUCLEOTIDE SEQUENCE [LARGE SCALE GENOMIC DNA]</scope>
    <source>
        <strain evidence="3 4">V3I3</strain>
    </source>
</reference>
<evidence type="ECO:0000259" key="2">
    <source>
        <dbReference type="Pfam" id="PF13472"/>
    </source>
</evidence>
<feature type="domain" description="SGNH hydrolase-type esterase" evidence="2">
    <location>
        <begin position="49"/>
        <end position="256"/>
    </location>
</feature>
<dbReference type="PANTHER" id="PTHR37981:SF1">
    <property type="entry name" value="SGNH HYDROLASE-TYPE ESTERASE DOMAIN-CONTAINING PROTEIN"/>
    <property type="match status" value="1"/>
</dbReference>
<dbReference type="PANTHER" id="PTHR37981">
    <property type="entry name" value="LIPASE 2"/>
    <property type="match status" value="1"/>
</dbReference>
<dbReference type="InterPro" id="IPR013830">
    <property type="entry name" value="SGNH_hydro"/>
</dbReference>
<sequence length="265" mass="26222">MTTKSRTRRLATLVSASFLIAGTAIFSALPAQAAPGQPGSSSGKVAYAALGDSYAAGVGGGEYLDPCFRSPNSYASIVADGPGMVHVALRGCASASTTDVVRTQLAGLDHRTKLVTLTVGANDLGLDALSAACLGGPIDLCLAAIAAAQANLGPLAASLSATLAAIDAAAPKATVIVTGYPLLVNAPADQMQALVNAGVAALNDVIEATVMAAGDDFVYVDVESEFAGHGLGSADPWLVGPPAPDAFHPNAAGYAAYADAILAAI</sequence>
<dbReference type="InterPro" id="IPR036514">
    <property type="entry name" value="SGNH_hydro_sf"/>
</dbReference>
<gene>
    <name evidence="3" type="ORF">QFZ26_002854</name>
</gene>
<name>A0ABU0RE18_9MICO</name>
<proteinExistence type="predicted"/>
<dbReference type="SUPFAM" id="SSF52266">
    <property type="entry name" value="SGNH hydrolase"/>
    <property type="match status" value="1"/>
</dbReference>